<evidence type="ECO:0000256" key="2">
    <source>
        <dbReference type="ARBA" id="ARBA00005336"/>
    </source>
</evidence>
<evidence type="ECO:0000256" key="3">
    <source>
        <dbReference type="ARBA" id="ARBA00012744"/>
    </source>
</evidence>
<evidence type="ECO:0000259" key="8">
    <source>
        <dbReference type="Pfam" id="PF01915"/>
    </source>
</evidence>
<dbReference type="SUPFAM" id="SSF52279">
    <property type="entry name" value="Beta-D-glucan exohydrolase, C-terminal domain"/>
    <property type="match status" value="1"/>
</dbReference>
<dbReference type="GO" id="GO:0009251">
    <property type="term" value="P:glucan catabolic process"/>
    <property type="evidence" value="ECO:0007669"/>
    <property type="project" value="TreeGrafter"/>
</dbReference>
<dbReference type="AlphaFoldDB" id="A0A2N6UDV7"/>
<reference evidence="9 10" key="1">
    <citation type="submission" date="2017-09" db="EMBL/GenBank/DDBJ databases">
        <title>Bacterial strain isolated from the female urinary microbiota.</title>
        <authorList>
            <person name="Thomas-White K."/>
            <person name="Kumar N."/>
            <person name="Forster S."/>
            <person name="Putonti C."/>
            <person name="Lawley T."/>
            <person name="Wolfe A.J."/>
        </authorList>
    </citation>
    <scope>NUCLEOTIDE SEQUENCE [LARGE SCALE GENOMIC DNA]</scope>
    <source>
        <strain evidence="9 10">UMB0240</strain>
    </source>
</reference>
<feature type="domain" description="Glycoside hydrolase family 3 C-terminal" evidence="8">
    <location>
        <begin position="463"/>
        <end position="688"/>
    </location>
</feature>
<dbReference type="PRINTS" id="PR00133">
    <property type="entry name" value="GLHYDRLASE3"/>
</dbReference>
<dbReference type="EC" id="3.2.1.21" evidence="3"/>
<accession>A0A2N6UDV7</accession>
<comment type="catalytic activity">
    <reaction evidence="1">
        <text>Hydrolysis of terminal, non-reducing beta-D-glucosyl residues with release of beta-D-glucose.</text>
        <dbReference type="EC" id="3.2.1.21"/>
    </reaction>
</comment>
<keyword evidence="5" id="KW-0378">Hydrolase</keyword>
<dbReference type="InterPro" id="IPR036881">
    <property type="entry name" value="Glyco_hydro_3_C_sf"/>
</dbReference>
<sequence>MMLQKTIQARSKAIIEIDGLKFKDLNGDGKLNPYEDWRLPSAERAKDLIGRMNSREKAGMFILTDKPMGISVEKGEPTSHNGVISEVDKDHEVPVPKHEYPTSTLLNDFQLRHLIVRENAKPEDMTTYTNTIQEIAEASRLGIPVAIISNSKNENEDATFNAEQSIREFTTFPGTLGLAAMDDLALIEKFAEIGHEEFLANNIRKGYMYMVDTATDPRWFRTSGTFGENPDAISEIAEVIIPAFQGDQLNEASIAMTIKHFPGGGARENGFDPHYAEGKFNVYPTEGSLEKYHLPPFKAAIKHNPAAIMPYYAIPSEDKSVTPQAPFKGGFDEDVAFAYNKQFIQELLRDELGFKGYVNSDTGVLGSMAWGVEDLSLTERVVKIIEAGTNVVSGTTDVDAFQEAIESGMVDEARVNQLISQLLEPLFDLGLFENPYRDVNHAKAVTNTPEKQAIAYEAHQKSVVLLKNENNVLPLTADKLAGKKVYVELFTKLYSEKEMETRRRVGNTQNTDEINTALPKLISETFPELNLVDDYNEAEIAILFVEPISGSYFEATPTYLDLQIHSETNVNLDKIKAIKAAVDQTIINVNFDLPFILENIEPLANGLTASFDTFLQAILDIILGKFNPTGKLPLTLPKNDAAVEVDEHGICASPNDVPGYDKELYMDRPYTYEDSQGNKYTYGFGLSYER</sequence>
<dbReference type="PANTHER" id="PTHR30620:SF16">
    <property type="entry name" value="LYSOSOMAL BETA GLUCOSIDASE"/>
    <property type="match status" value="1"/>
</dbReference>
<gene>
    <name evidence="9" type="ORF">CJ191_05320</name>
</gene>
<keyword evidence="6" id="KW-0326">Glycosidase</keyword>
<name>A0A2N6UDV7_9LACT</name>
<dbReference type="GO" id="GO:0008422">
    <property type="term" value="F:beta-glucosidase activity"/>
    <property type="evidence" value="ECO:0007669"/>
    <property type="project" value="UniProtKB-EC"/>
</dbReference>
<evidence type="ECO:0000313" key="10">
    <source>
        <dbReference type="Proteomes" id="UP000235701"/>
    </source>
</evidence>
<dbReference type="Gene3D" id="3.40.50.1700">
    <property type="entry name" value="Glycoside hydrolase family 3 C-terminal domain"/>
    <property type="match status" value="1"/>
</dbReference>
<comment type="similarity">
    <text evidence="2">Belongs to the glycosyl hydrolase 3 family.</text>
</comment>
<feature type="domain" description="Glycoside hydrolase family 3 N-terminal" evidence="7">
    <location>
        <begin position="104"/>
        <end position="422"/>
    </location>
</feature>
<dbReference type="Proteomes" id="UP000235701">
    <property type="component" value="Unassembled WGS sequence"/>
</dbReference>
<organism evidence="9 10">
    <name type="scientific">Aerococcus viridans</name>
    <dbReference type="NCBI Taxonomy" id="1377"/>
    <lineage>
        <taxon>Bacteria</taxon>
        <taxon>Bacillati</taxon>
        <taxon>Bacillota</taxon>
        <taxon>Bacilli</taxon>
        <taxon>Lactobacillales</taxon>
        <taxon>Aerococcaceae</taxon>
        <taxon>Aerococcus</taxon>
    </lineage>
</organism>
<dbReference type="InterPro" id="IPR002772">
    <property type="entry name" value="Glyco_hydro_3_C"/>
</dbReference>
<dbReference type="InterPro" id="IPR017853">
    <property type="entry name" value="GH"/>
</dbReference>
<keyword evidence="4" id="KW-0732">Signal</keyword>
<evidence type="ECO:0000259" key="7">
    <source>
        <dbReference type="Pfam" id="PF00933"/>
    </source>
</evidence>
<dbReference type="InterPro" id="IPR001764">
    <property type="entry name" value="Glyco_hydro_3_N"/>
</dbReference>
<evidence type="ECO:0000313" key="9">
    <source>
        <dbReference type="EMBL" id="PMC79734.1"/>
    </source>
</evidence>
<evidence type="ECO:0000256" key="4">
    <source>
        <dbReference type="ARBA" id="ARBA00022729"/>
    </source>
</evidence>
<dbReference type="OrthoDB" id="9805821at2"/>
<dbReference type="Gene3D" id="3.20.20.300">
    <property type="entry name" value="Glycoside hydrolase, family 3, N-terminal domain"/>
    <property type="match status" value="1"/>
</dbReference>
<dbReference type="InterPro" id="IPR036962">
    <property type="entry name" value="Glyco_hydro_3_N_sf"/>
</dbReference>
<dbReference type="PANTHER" id="PTHR30620">
    <property type="entry name" value="PERIPLASMIC BETA-GLUCOSIDASE-RELATED"/>
    <property type="match status" value="1"/>
</dbReference>
<dbReference type="InterPro" id="IPR051915">
    <property type="entry name" value="Cellulose_Degrad_GH3"/>
</dbReference>
<proteinExistence type="inferred from homology"/>
<evidence type="ECO:0000256" key="6">
    <source>
        <dbReference type="ARBA" id="ARBA00023295"/>
    </source>
</evidence>
<dbReference type="EMBL" id="PNHQ01000010">
    <property type="protein sequence ID" value="PMC79734.1"/>
    <property type="molecule type" value="Genomic_DNA"/>
</dbReference>
<keyword evidence="10" id="KW-1185">Reference proteome</keyword>
<evidence type="ECO:0000256" key="5">
    <source>
        <dbReference type="ARBA" id="ARBA00022801"/>
    </source>
</evidence>
<protein>
    <recommendedName>
        <fullName evidence="3">beta-glucosidase</fullName>
        <ecNumber evidence="3">3.2.1.21</ecNumber>
    </recommendedName>
</protein>
<dbReference type="Pfam" id="PF01915">
    <property type="entry name" value="Glyco_hydro_3_C"/>
    <property type="match status" value="1"/>
</dbReference>
<dbReference type="Pfam" id="PF00933">
    <property type="entry name" value="Glyco_hydro_3"/>
    <property type="match status" value="1"/>
</dbReference>
<dbReference type="SUPFAM" id="SSF51445">
    <property type="entry name" value="(Trans)glycosidases"/>
    <property type="match status" value="1"/>
</dbReference>
<comment type="caution">
    <text evidence="9">The sequence shown here is derived from an EMBL/GenBank/DDBJ whole genome shotgun (WGS) entry which is preliminary data.</text>
</comment>
<evidence type="ECO:0000256" key="1">
    <source>
        <dbReference type="ARBA" id="ARBA00000448"/>
    </source>
</evidence>